<protein>
    <submittedName>
        <fullName evidence="1">Methylase</fullName>
    </submittedName>
</protein>
<keyword evidence="1" id="KW-0489">Methyltransferase</keyword>
<accession>A0ABQ1RG77</accession>
<reference evidence="2" key="1">
    <citation type="journal article" date="2019" name="Int. J. Syst. Evol. Microbiol.">
        <title>The Global Catalogue of Microorganisms (GCM) 10K type strain sequencing project: providing services to taxonomists for standard genome sequencing and annotation.</title>
        <authorList>
            <consortium name="The Broad Institute Genomics Platform"/>
            <consortium name="The Broad Institute Genome Sequencing Center for Infectious Disease"/>
            <person name="Wu L."/>
            <person name="Ma J."/>
        </authorList>
    </citation>
    <scope>NUCLEOTIDE SEQUENCE [LARGE SCALE GENOMIC DNA]</scope>
    <source>
        <strain evidence="2">CGMCC 1.12923</strain>
    </source>
</reference>
<gene>
    <name evidence="1" type="ORF">GCM10011357_22380</name>
</gene>
<dbReference type="GO" id="GO:0008168">
    <property type="term" value="F:methyltransferase activity"/>
    <property type="evidence" value="ECO:0007669"/>
    <property type="project" value="UniProtKB-KW"/>
</dbReference>
<dbReference type="Gene3D" id="3.40.50.150">
    <property type="entry name" value="Vaccinia Virus protein VP39"/>
    <property type="match status" value="1"/>
</dbReference>
<dbReference type="PANTHER" id="PTHR20974">
    <property type="entry name" value="UPF0585 PROTEIN CG18661"/>
    <property type="match status" value="1"/>
</dbReference>
<name>A0ABQ1RG77_9ALTE</name>
<sequence length="203" mass="22792">MRQLNIPMSKPFSQACENNQQPILDVLKTAFADTRSVLEIGSGTGQHAVFLAANLPHLRWQTSDMPVHHPGINAWIDEFPSPDLIRPLSFTVGEDCWPESKFDGVFTANTTHIMQVDEARLMMQLVADNLPSGGVFCQYGPFNINGQYTSDSNQAFDQSLKSRGCGGIRDISELRSWAEGRGLVLSRRYQLPANNQLLEWRKR</sequence>
<evidence type="ECO:0000313" key="1">
    <source>
        <dbReference type="EMBL" id="GGD66653.1"/>
    </source>
</evidence>
<dbReference type="Proteomes" id="UP000614272">
    <property type="component" value="Unassembled WGS sequence"/>
</dbReference>
<comment type="caution">
    <text evidence="1">The sequence shown here is derived from an EMBL/GenBank/DDBJ whole genome shotgun (WGS) entry which is preliminary data.</text>
</comment>
<dbReference type="EMBL" id="BMGJ01000008">
    <property type="protein sequence ID" value="GGD66653.1"/>
    <property type="molecule type" value="Genomic_DNA"/>
</dbReference>
<dbReference type="GO" id="GO:0032259">
    <property type="term" value="P:methylation"/>
    <property type="evidence" value="ECO:0007669"/>
    <property type="project" value="UniProtKB-KW"/>
</dbReference>
<dbReference type="PANTHER" id="PTHR20974:SF0">
    <property type="entry name" value="UPF0585 PROTEIN CG18661"/>
    <property type="match status" value="1"/>
</dbReference>
<dbReference type="InterPro" id="IPR029063">
    <property type="entry name" value="SAM-dependent_MTases_sf"/>
</dbReference>
<organism evidence="1 2">
    <name type="scientific">Lacimicrobium alkaliphilum</name>
    <dbReference type="NCBI Taxonomy" id="1526571"/>
    <lineage>
        <taxon>Bacteria</taxon>
        <taxon>Pseudomonadati</taxon>
        <taxon>Pseudomonadota</taxon>
        <taxon>Gammaproteobacteria</taxon>
        <taxon>Alteromonadales</taxon>
        <taxon>Alteromonadaceae</taxon>
        <taxon>Lacimicrobium</taxon>
    </lineage>
</organism>
<dbReference type="Pfam" id="PF06080">
    <property type="entry name" value="DUF938"/>
    <property type="match status" value="1"/>
</dbReference>
<evidence type="ECO:0000313" key="2">
    <source>
        <dbReference type="Proteomes" id="UP000614272"/>
    </source>
</evidence>
<proteinExistence type="predicted"/>
<dbReference type="SUPFAM" id="SSF53335">
    <property type="entry name" value="S-adenosyl-L-methionine-dependent methyltransferases"/>
    <property type="match status" value="1"/>
</dbReference>
<keyword evidence="1" id="KW-0808">Transferase</keyword>
<dbReference type="InterPro" id="IPR010342">
    <property type="entry name" value="DUF938"/>
</dbReference>
<keyword evidence="2" id="KW-1185">Reference proteome</keyword>